<feature type="region of interest" description="Disordered" evidence="1">
    <location>
        <begin position="243"/>
        <end position="314"/>
    </location>
</feature>
<dbReference type="Proteomes" id="UP000674318">
    <property type="component" value="Unassembled WGS sequence"/>
</dbReference>
<organism evidence="2 3">
    <name type="scientific">Porcisia hertigi</name>
    <dbReference type="NCBI Taxonomy" id="2761500"/>
    <lineage>
        <taxon>Eukaryota</taxon>
        <taxon>Discoba</taxon>
        <taxon>Euglenozoa</taxon>
        <taxon>Kinetoplastea</taxon>
        <taxon>Metakinetoplastina</taxon>
        <taxon>Trypanosomatida</taxon>
        <taxon>Trypanosomatidae</taxon>
        <taxon>Leishmaniinae</taxon>
        <taxon>Porcisia</taxon>
    </lineage>
</organism>
<feature type="compositionally biased region" description="Basic and acidic residues" evidence="1">
    <location>
        <begin position="189"/>
        <end position="198"/>
    </location>
</feature>
<feature type="region of interest" description="Disordered" evidence="1">
    <location>
        <begin position="118"/>
        <end position="142"/>
    </location>
</feature>
<dbReference type="EMBL" id="JAFJZO010000018">
    <property type="protein sequence ID" value="KAG5507602.1"/>
    <property type="molecule type" value="Genomic_DNA"/>
</dbReference>
<evidence type="ECO:0000313" key="2">
    <source>
        <dbReference type="EMBL" id="KAG5507602.1"/>
    </source>
</evidence>
<feature type="compositionally biased region" description="Basic and acidic residues" evidence="1">
    <location>
        <begin position="133"/>
        <end position="142"/>
    </location>
</feature>
<gene>
    <name evidence="2" type="ORF">JKF63_06551</name>
</gene>
<dbReference type="OrthoDB" id="267414at2759"/>
<reference evidence="2 3" key="1">
    <citation type="submission" date="2021-02" db="EMBL/GenBank/DDBJ databases">
        <title>Porcisia hertigi Genome sequencing and assembly.</title>
        <authorList>
            <person name="Almutairi H."/>
            <person name="Gatherer D."/>
        </authorList>
    </citation>
    <scope>NUCLEOTIDE SEQUENCE [LARGE SCALE GENOMIC DNA]</scope>
    <source>
        <strain evidence="2 3">C119</strain>
    </source>
</reference>
<proteinExistence type="predicted"/>
<accession>A0A836IKJ4</accession>
<protein>
    <submittedName>
        <fullName evidence="2">Uncharacterized protein</fullName>
    </submittedName>
</protein>
<dbReference type="AlphaFoldDB" id="A0A836IKJ4"/>
<name>A0A836IKJ4_9TRYP</name>
<dbReference type="GeneID" id="94292577"/>
<feature type="compositionally biased region" description="Low complexity" evidence="1">
    <location>
        <begin position="243"/>
        <end position="260"/>
    </location>
</feature>
<feature type="region of interest" description="Disordered" evidence="1">
    <location>
        <begin position="179"/>
        <end position="219"/>
    </location>
</feature>
<comment type="caution">
    <text evidence="2">The sequence shown here is derived from an EMBL/GenBank/DDBJ whole genome shotgun (WGS) entry which is preliminary data.</text>
</comment>
<keyword evidence="3" id="KW-1185">Reference proteome</keyword>
<sequence>MQAYIDSIRNRTLPPAAPRVRSTKNALLLQSHREAERKKIDQDQTNGSATLWEHPHPRPHGATPKWPVQKTKRVLSPSPCLPGRPPSSLSSHGDLAHPLAAFSVALSPCPFLFTLASPSPSPATSPKQKGAHRIPEGVLDKVDDTQQARCPAWNFSMEADNHASVGGTTTGPRKLHEHAVKSNKGGPRAADDVTHTPEAHQGGSAPPTPTFPGKSTWAQWYPPSFERHCDAEKRDTGLPLATASIHQHPSSPSSDISPAPRTRSRELSCAQHASAPCPTHPVTSGSPSSNRSDTVAPSGRSPSSPQKVGDLSQSFRWCHPVSAPERERPERAHQIRGSLLSGSHCWDDVDLLVKAQRRPHPPAPSHPSLTLPLPAGFCIQGPEAAIRRGSGLRSPVAHRVVDPPTPFFSGAKGTFSLPTRHTHEMNTPLPTAGRRCRDVDRCSLRDLQKELYARLQRRLHNVTISSSSRASLLDFNTPTRCTSSASLLADAHSTVHLWRDTQLALRRHLKHRGAIHNEHSKAQQQARLRNVEESENSIVMYGVSGRILGARAASRAYLLAGTAAVKTEECTL</sequence>
<feature type="compositionally biased region" description="Polar residues" evidence="1">
    <location>
        <begin position="281"/>
        <end position="314"/>
    </location>
</feature>
<feature type="region of interest" description="Disordered" evidence="1">
    <location>
        <begin position="35"/>
        <end position="66"/>
    </location>
</feature>
<dbReference type="KEGG" id="phet:94292577"/>
<evidence type="ECO:0000313" key="3">
    <source>
        <dbReference type="Proteomes" id="UP000674318"/>
    </source>
</evidence>
<evidence type="ECO:0000256" key="1">
    <source>
        <dbReference type="SAM" id="MobiDB-lite"/>
    </source>
</evidence>
<dbReference type="RefSeq" id="XP_067757917.1">
    <property type="nucleotide sequence ID" value="XM_067902500.1"/>
</dbReference>
<feature type="region of interest" description="Disordered" evidence="1">
    <location>
        <begin position="1"/>
        <end position="20"/>
    </location>
</feature>